<dbReference type="OMA" id="IVWIIDC"/>
<name>A0A075B001_ROZAC</name>
<dbReference type="SUPFAM" id="SSF53448">
    <property type="entry name" value="Nucleotide-diphospho-sugar transferases"/>
    <property type="match status" value="1"/>
</dbReference>
<reference evidence="16 17" key="1">
    <citation type="journal article" date="2013" name="Curr. Biol.">
        <title>Shared signatures of parasitism and phylogenomics unite Cryptomycota and microsporidia.</title>
        <authorList>
            <person name="James T.Y."/>
            <person name="Pelin A."/>
            <person name="Bonen L."/>
            <person name="Ahrendt S."/>
            <person name="Sain D."/>
            <person name="Corradi N."/>
            <person name="Stajich J.E."/>
        </authorList>
    </citation>
    <scope>NUCLEOTIDE SEQUENCE [LARGE SCALE GENOMIC DNA]</scope>
    <source>
        <strain evidence="16 17">CSF55</strain>
    </source>
</reference>
<dbReference type="CDD" id="cd02520">
    <property type="entry name" value="Glucosylceramide_synthase"/>
    <property type="match status" value="1"/>
</dbReference>
<keyword evidence="8 16" id="KW-0808">Transferase</keyword>
<evidence type="ECO:0000313" key="16">
    <source>
        <dbReference type="EMBL" id="EPZ34099.1"/>
    </source>
</evidence>
<protein>
    <recommendedName>
        <fullName evidence="6">Ceramide glucosyltransferase</fullName>
        <ecNumber evidence="5">2.4.1.80</ecNumber>
    </recommendedName>
    <alternativeName>
        <fullName evidence="13">Glucosylceramide synthase</fullName>
    </alternativeName>
    <alternativeName>
        <fullName evidence="14">UDP-glucose ceramide glucosyltransferase</fullName>
    </alternativeName>
    <alternativeName>
        <fullName evidence="12">UDP-glucose:N-acylsphingosine D-glucosyltransferase</fullName>
    </alternativeName>
</protein>
<keyword evidence="10 15" id="KW-1133">Transmembrane helix</keyword>
<evidence type="ECO:0000256" key="8">
    <source>
        <dbReference type="ARBA" id="ARBA00022679"/>
    </source>
</evidence>
<keyword evidence="17" id="KW-1185">Reference proteome</keyword>
<evidence type="ECO:0000256" key="13">
    <source>
        <dbReference type="ARBA" id="ARBA00031543"/>
    </source>
</evidence>
<dbReference type="PANTHER" id="PTHR12726">
    <property type="entry name" value="CERAMIDE GLUCOSYLTRANSFERASE"/>
    <property type="match status" value="1"/>
</dbReference>
<dbReference type="Gene3D" id="3.90.550.10">
    <property type="entry name" value="Spore Coat Polysaccharide Biosynthesis Protein SpsA, Chain A"/>
    <property type="match status" value="1"/>
</dbReference>
<dbReference type="PANTHER" id="PTHR12726:SF0">
    <property type="entry name" value="CERAMIDE GLUCOSYLTRANSFERASE"/>
    <property type="match status" value="1"/>
</dbReference>
<sequence>MQVLVTFWSICGYNERRRKNINGAYPPVTLIRPLRGVDSCLEENLRSTFKQEYENLEIILCVDSEEDEAVEVARKIISEYPNVNATLLIGDKKVGVNPKINNLIRGYECAKHELIWIMDSNVIVPKDCLKKSVFQFESPKVAMVHHRILGTNFNSIAAKFEAMYLSLSHMRTYLFINRLAEYLNPLGTNIVCVIGKSTITRKSCIEKLGGLAKFAQYMAEDNALSCALTLQGWECAISTETAYQNLNNMSFHAFASRKIRWTRLRYSLSGIITLFEPVTEFIGSLLLGLFTMGTIFRVSTSNLLVFHFFLWFACDMVSYFSYNSEKVTFTSLSLFPLIWTARELLFFPLYFLGISKDTIEWRGHKFRLKKASLAVPYEEGHVSKALKYNKY</sequence>
<evidence type="ECO:0000256" key="4">
    <source>
        <dbReference type="ARBA" id="ARBA00006739"/>
    </source>
</evidence>
<keyword evidence="7" id="KW-0328">Glycosyltransferase</keyword>
<dbReference type="HOGENOM" id="CLU_030898_0_0_1"/>
<gene>
    <name evidence="16" type="ORF">O9G_003179</name>
</gene>
<accession>A0A075B001</accession>
<dbReference type="STRING" id="988480.A0A075B001"/>
<feature type="transmembrane region" description="Helical" evidence="15">
    <location>
        <begin position="266"/>
        <end position="291"/>
    </location>
</feature>
<dbReference type="EMBL" id="KE560993">
    <property type="protein sequence ID" value="EPZ34099.1"/>
    <property type="molecule type" value="Genomic_DNA"/>
</dbReference>
<dbReference type="InterPro" id="IPR029044">
    <property type="entry name" value="Nucleotide-diphossugar_trans"/>
</dbReference>
<comment type="similarity">
    <text evidence="4">Belongs to the glycosyltransferase 2 family.</text>
</comment>
<dbReference type="GO" id="GO:0016020">
    <property type="term" value="C:membrane"/>
    <property type="evidence" value="ECO:0007669"/>
    <property type="project" value="UniProtKB-SubCell"/>
</dbReference>
<evidence type="ECO:0000256" key="2">
    <source>
        <dbReference type="ARBA" id="ARBA00004760"/>
    </source>
</evidence>
<dbReference type="GO" id="GO:0008120">
    <property type="term" value="F:ceramide glucosyltransferase activity"/>
    <property type="evidence" value="ECO:0007669"/>
    <property type="project" value="UniProtKB-EC"/>
</dbReference>
<evidence type="ECO:0000256" key="10">
    <source>
        <dbReference type="ARBA" id="ARBA00022989"/>
    </source>
</evidence>
<evidence type="ECO:0000256" key="11">
    <source>
        <dbReference type="ARBA" id="ARBA00023136"/>
    </source>
</evidence>
<dbReference type="InterPro" id="IPR025993">
    <property type="entry name" value="Ceramide_glucosylTrfase"/>
</dbReference>
<evidence type="ECO:0000256" key="15">
    <source>
        <dbReference type="SAM" id="Phobius"/>
    </source>
</evidence>
<keyword evidence="11 15" id="KW-0472">Membrane</keyword>
<evidence type="ECO:0000256" key="1">
    <source>
        <dbReference type="ARBA" id="ARBA00004141"/>
    </source>
</evidence>
<evidence type="ECO:0000256" key="7">
    <source>
        <dbReference type="ARBA" id="ARBA00022676"/>
    </source>
</evidence>
<dbReference type="Pfam" id="PF13506">
    <property type="entry name" value="Glyco_transf_21"/>
    <property type="match status" value="1"/>
</dbReference>
<comment type="subcellular location">
    <subcellularLocation>
        <location evidence="1">Membrane</location>
        <topology evidence="1">Multi-pass membrane protein</topology>
    </subcellularLocation>
</comment>
<evidence type="ECO:0000256" key="9">
    <source>
        <dbReference type="ARBA" id="ARBA00022692"/>
    </source>
</evidence>
<dbReference type="GO" id="GO:0006679">
    <property type="term" value="P:glucosylceramide biosynthetic process"/>
    <property type="evidence" value="ECO:0007669"/>
    <property type="project" value="TreeGrafter"/>
</dbReference>
<dbReference type="UniPathway" id="UPA00222"/>
<keyword evidence="9 15" id="KW-0812">Transmembrane</keyword>
<comment type="pathway">
    <text evidence="2">Lipid metabolism; sphingolipid metabolism.</text>
</comment>
<evidence type="ECO:0000256" key="5">
    <source>
        <dbReference type="ARBA" id="ARBA00012699"/>
    </source>
</evidence>
<evidence type="ECO:0000256" key="3">
    <source>
        <dbReference type="ARBA" id="ARBA00004991"/>
    </source>
</evidence>
<feature type="transmembrane region" description="Helical" evidence="15">
    <location>
        <begin position="303"/>
        <end position="322"/>
    </location>
</feature>
<dbReference type="AlphaFoldDB" id="A0A075B001"/>
<proteinExistence type="inferred from homology"/>
<dbReference type="Proteomes" id="UP000030755">
    <property type="component" value="Unassembled WGS sequence"/>
</dbReference>
<dbReference type="EC" id="2.4.1.80" evidence="5"/>
<evidence type="ECO:0000313" key="17">
    <source>
        <dbReference type="Proteomes" id="UP000030755"/>
    </source>
</evidence>
<feature type="transmembrane region" description="Helical" evidence="15">
    <location>
        <begin position="334"/>
        <end position="352"/>
    </location>
</feature>
<evidence type="ECO:0000256" key="6">
    <source>
        <dbReference type="ARBA" id="ARBA00019988"/>
    </source>
</evidence>
<organism evidence="16 17">
    <name type="scientific">Rozella allomycis (strain CSF55)</name>
    <dbReference type="NCBI Taxonomy" id="988480"/>
    <lineage>
        <taxon>Eukaryota</taxon>
        <taxon>Fungi</taxon>
        <taxon>Fungi incertae sedis</taxon>
        <taxon>Cryptomycota</taxon>
        <taxon>Cryptomycota incertae sedis</taxon>
        <taxon>Rozella</taxon>
    </lineage>
</organism>
<comment type="pathway">
    <text evidence="3">Sphingolipid metabolism.</text>
</comment>
<dbReference type="OrthoDB" id="1483400at2759"/>
<evidence type="ECO:0000256" key="14">
    <source>
        <dbReference type="ARBA" id="ARBA00032575"/>
    </source>
</evidence>
<evidence type="ECO:0000256" key="12">
    <source>
        <dbReference type="ARBA" id="ARBA00031017"/>
    </source>
</evidence>